<evidence type="ECO:0000256" key="7">
    <source>
        <dbReference type="RuleBase" id="RU003682"/>
    </source>
</evidence>
<gene>
    <name evidence="10" type="ORF">HU200_008081</name>
</gene>
<dbReference type="GO" id="GO:0009685">
    <property type="term" value="P:gibberellin metabolic process"/>
    <property type="evidence" value="ECO:0007669"/>
    <property type="project" value="UniProtKB-ARBA"/>
</dbReference>
<dbReference type="SUPFAM" id="SSF51197">
    <property type="entry name" value="Clavaminate synthase-like"/>
    <property type="match status" value="2"/>
</dbReference>
<evidence type="ECO:0000313" key="10">
    <source>
        <dbReference type="EMBL" id="KAF8765592.1"/>
    </source>
</evidence>
<evidence type="ECO:0000256" key="6">
    <source>
        <dbReference type="ARBA" id="ARBA00050797"/>
    </source>
</evidence>
<dbReference type="GO" id="GO:0046872">
    <property type="term" value="F:metal ion binding"/>
    <property type="evidence" value="ECO:0007669"/>
    <property type="project" value="UniProtKB-KW"/>
</dbReference>
<dbReference type="InterPro" id="IPR026992">
    <property type="entry name" value="DIOX_N"/>
</dbReference>
<feature type="domain" description="Fe2OG dioxygenase" evidence="9">
    <location>
        <begin position="232"/>
        <end position="335"/>
    </location>
</feature>
<comment type="catalytic activity">
    <reaction evidence="6">
        <text>gibberellin A53 + 2 2-oxoglutarate + 3 O2 + H(+) = gibberellin A20 + 2 succinate + 3 CO2 + 2 H2O</text>
        <dbReference type="Rhea" id="RHEA:60796"/>
        <dbReference type="ChEBI" id="CHEBI:15377"/>
        <dbReference type="ChEBI" id="CHEBI:15378"/>
        <dbReference type="ChEBI" id="CHEBI:15379"/>
        <dbReference type="ChEBI" id="CHEBI:16526"/>
        <dbReference type="ChEBI" id="CHEBI:16810"/>
        <dbReference type="ChEBI" id="CHEBI:30031"/>
        <dbReference type="ChEBI" id="CHEBI:58526"/>
        <dbReference type="ChEBI" id="CHEBI:143954"/>
    </reaction>
    <physiologicalReaction direction="left-to-right" evidence="6">
        <dbReference type="Rhea" id="RHEA:60797"/>
    </physiologicalReaction>
</comment>
<accession>A0A835FL91</accession>
<dbReference type="FunFam" id="2.60.120.330:FF:000003">
    <property type="entry name" value="Gibberellin 20 oxidase 2"/>
    <property type="match status" value="1"/>
</dbReference>
<name>A0A835FL91_9POAL</name>
<comment type="similarity">
    <text evidence="7">Belongs to the iron/ascorbate-dependent oxidoreductase family.</text>
</comment>
<evidence type="ECO:0000256" key="3">
    <source>
        <dbReference type="ARBA" id="ARBA00023002"/>
    </source>
</evidence>
<dbReference type="Proteomes" id="UP000636709">
    <property type="component" value="Unassembled WGS sequence"/>
</dbReference>
<keyword evidence="2 7" id="KW-0479">Metal-binding</keyword>
<keyword evidence="11" id="KW-1185">Reference proteome</keyword>
<dbReference type="InterPro" id="IPR027443">
    <property type="entry name" value="IPNS-like_sf"/>
</dbReference>
<evidence type="ECO:0000259" key="9">
    <source>
        <dbReference type="PROSITE" id="PS51471"/>
    </source>
</evidence>
<dbReference type="InterPro" id="IPR044861">
    <property type="entry name" value="IPNS-like_FE2OG_OXY"/>
</dbReference>
<organism evidence="10 11">
    <name type="scientific">Digitaria exilis</name>
    <dbReference type="NCBI Taxonomy" id="1010633"/>
    <lineage>
        <taxon>Eukaryota</taxon>
        <taxon>Viridiplantae</taxon>
        <taxon>Streptophyta</taxon>
        <taxon>Embryophyta</taxon>
        <taxon>Tracheophyta</taxon>
        <taxon>Spermatophyta</taxon>
        <taxon>Magnoliopsida</taxon>
        <taxon>Liliopsida</taxon>
        <taxon>Poales</taxon>
        <taxon>Poaceae</taxon>
        <taxon>PACMAD clade</taxon>
        <taxon>Panicoideae</taxon>
        <taxon>Panicodae</taxon>
        <taxon>Paniceae</taxon>
        <taxon>Anthephorinae</taxon>
        <taxon>Digitaria</taxon>
    </lineage>
</organism>
<dbReference type="InterPro" id="IPR005123">
    <property type="entry name" value="Oxoglu/Fe-dep_dioxygenase_dom"/>
</dbReference>
<proteinExistence type="inferred from homology"/>
<dbReference type="Pfam" id="PF03171">
    <property type="entry name" value="2OG-FeII_Oxy"/>
    <property type="match status" value="1"/>
</dbReference>
<dbReference type="Pfam" id="PF14226">
    <property type="entry name" value="DIOX_N"/>
    <property type="match status" value="1"/>
</dbReference>
<evidence type="ECO:0000256" key="4">
    <source>
        <dbReference type="ARBA" id="ARBA00023004"/>
    </source>
</evidence>
<dbReference type="AlphaFoldDB" id="A0A835FL91"/>
<evidence type="ECO:0000256" key="2">
    <source>
        <dbReference type="ARBA" id="ARBA00022723"/>
    </source>
</evidence>
<evidence type="ECO:0000256" key="5">
    <source>
        <dbReference type="ARBA" id="ARBA00050508"/>
    </source>
</evidence>
<dbReference type="GO" id="GO:0016491">
    <property type="term" value="F:oxidoreductase activity"/>
    <property type="evidence" value="ECO:0007669"/>
    <property type="project" value="UniProtKB-KW"/>
</dbReference>
<evidence type="ECO:0000256" key="8">
    <source>
        <dbReference type="SAM" id="MobiDB-lite"/>
    </source>
</evidence>
<dbReference type="OrthoDB" id="288590at2759"/>
<dbReference type="Gene3D" id="2.60.120.330">
    <property type="entry name" value="B-lactam Antibiotic, Isopenicillin N Synthase, Chain"/>
    <property type="match status" value="2"/>
</dbReference>
<dbReference type="InterPro" id="IPR050231">
    <property type="entry name" value="Iron_ascorbate_oxido_reductase"/>
</dbReference>
<reference evidence="10" key="1">
    <citation type="submission" date="2020-07" db="EMBL/GenBank/DDBJ databases">
        <title>Genome sequence and genetic diversity analysis of an under-domesticated orphan crop, white fonio (Digitaria exilis).</title>
        <authorList>
            <person name="Bennetzen J.L."/>
            <person name="Chen S."/>
            <person name="Ma X."/>
            <person name="Wang X."/>
            <person name="Yssel A.E.J."/>
            <person name="Chaluvadi S.R."/>
            <person name="Johnson M."/>
            <person name="Gangashetty P."/>
            <person name="Hamidou F."/>
            <person name="Sanogo M.D."/>
            <person name="Zwaenepoel A."/>
            <person name="Wallace J."/>
            <person name="Van De Peer Y."/>
            <person name="Van Deynze A."/>
        </authorList>
    </citation>
    <scope>NUCLEOTIDE SEQUENCE</scope>
    <source>
        <tissue evidence="10">Leaves</tissue>
    </source>
</reference>
<feature type="region of interest" description="Disordered" evidence="8">
    <location>
        <begin position="350"/>
        <end position="373"/>
    </location>
</feature>
<dbReference type="PANTHER" id="PTHR47990">
    <property type="entry name" value="2-OXOGLUTARATE (2OG) AND FE(II)-DEPENDENT OXYGENASE SUPERFAMILY PROTEIN-RELATED"/>
    <property type="match status" value="1"/>
</dbReference>
<keyword evidence="4 7" id="KW-0408">Iron</keyword>
<comment type="cofactor">
    <cofactor evidence="1">
        <name>L-ascorbate</name>
        <dbReference type="ChEBI" id="CHEBI:38290"/>
    </cofactor>
</comment>
<comment type="caution">
    <text evidence="10">The sequence shown here is derived from an EMBL/GenBank/DDBJ whole genome shotgun (WGS) entry which is preliminary data.</text>
</comment>
<evidence type="ECO:0000256" key="1">
    <source>
        <dbReference type="ARBA" id="ARBA00001961"/>
    </source>
</evidence>
<evidence type="ECO:0000313" key="11">
    <source>
        <dbReference type="Proteomes" id="UP000636709"/>
    </source>
</evidence>
<protein>
    <recommendedName>
        <fullName evidence="9">Fe2OG dioxygenase domain-containing protein</fullName>
    </recommendedName>
</protein>
<sequence length="432" mass="47216">MPENPHHNSGSRSDHPVPVAMDDDAARRVLLSASADAAMDDLWGQQPNKIPDPFVWPHADALASSERELDAPVVDVGAAMRDAGDGEGMRRAAELVAAACASHGMFQVTGHGLDPALARAALDGAAGFFRLPLATKQRARRSPGNLTGFAAAHIDRFTSNLPWKETLSFAHRDHHHRHVVVDYFTSVLGTDFKPLGYGGVPGILRRDEEGGTGDNGGDRVLGVGRSWYRDFFSDGCSIMRCNYYPACPEPERTLGTGPHCDPSALTLLLQDGDVDGLQVLAAGEWRPVRPRPGALVVNIGDTFMALSNGRYRSCLHRAVVHRERERRSLAFFLCPREDRVVRPPTRLLAAAGQHHEDDDEEDKQQQQQQQPRRYPDFTWAELAHFTQRHYRADARTVEAFACWLGAGAPTCAAATSAAACDESQADEAQGTF</sequence>
<dbReference type="PROSITE" id="PS51471">
    <property type="entry name" value="FE2OG_OXY"/>
    <property type="match status" value="1"/>
</dbReference>
<dbReference type="EMBL" id="JACEFO010000544">
    <property type="protein sequence ID" value="KAF8765592.1"/>
    <property type="molecule type" value="Genomic_DNA"/>
</dbReference>
<comment type="catalytic activity">
    <reaction evidence="5">
        <text>gibberellin A12 + 2 2-oxoglutarate + 3 O2 + H(+) = gibberellin A9 + 2 succinate + 3 CO2 + 2 H2O</text>
        <dbReference type="Rhea" id="RHEA:60772"/>
        <dbReference type="ChEBI" id="CHEBI:15377"/>
        <dbReference type="ChEBI" id="CHEBI:15378"/>
        <dbReference type="ChEBI" id="CHEBI:15379"/>
        <dbReference type="ChEBI" id="CHEBI:16526"/>
        <dbReference type="ChEBI" id="CHEBI:16810"/>
        <dbReference type="ChEBI" id="CHEBI:30031"/>
        <dbReference type="ChEBI" id="CHEBI:58627"/>
        <dbReference type="ChEBI" id="CHEBI:73255"/>
    </reaction>
    <physiologicalReaction direction="left-to-right" evidence="5">
        <dbReference type="Rhea" id="RHEA:60773"/>
    </physiologicalReaction>
</comment>
<keyword evidence="3 7" id="KW-0560">Oxidoreductase</keyword>